<proteinExistence type="predicted"/>
<evidence type="ECO:0000313" key="12">
    <source>
        <dbReference type="Proteomes" id="UP000694941"/>
    </source>
</evidence>
<keyword evidence="6" id="KW-0863">Zinc-finger</keyword>
<keyword evidence="10" id="KW-0812">Transmembrane</keyword>
<dbReference type="InterPro" id="IPR031127">
    <property type="entry name" value="E3_UB_ligase_RBR"/>
</dbReference>
<keyword evidence="10" id="KW-1133">Transmembrane helix</keyword>
<dbReference type="Gene3D" id="3.30.40.10">
    <property type="entry name" value="Zinc/RING finger domain, C3HC4 (zinc finger)"/>
    <property type="match status" value="1"/>
</dbReference>
<sequence>MTSLVEIPVDLKDRRLYQWDFERDNDDDSDSLSPVTYVSGQAFLRPPDIIHNSSWTLSMDENDDQGSPDTSLDMGNLQFLLECFVLSFGPEFPQLGRNHPSSNPERFETSFGEMESEISSSSSQSSQRSVQLDPVFFRRPSVFAPRHRRHGRMLNDNDLIINALVPLGDHVLWRELSEMRVLIERILETRGERNNDHEILDILEFLENHSSHSDPPPHFPVGELDCEECGICLDVHWLYRRPCCNYPACNSCLHQYFTTKVEEGLVKIECCNNMCDSFVHRDEISARLTTPTKEIFYKLLVRANEDDRTKTCPRCNHVTKINFDEQRKSWANLRRIRCPECQLDWCFSCHSPWHIELTCKQYQKGDRLVKSWAKKTTHGQINAQRCPKCKIYIQRSSGCDHMHCSHCKTDFCYRCGERFRRLKFFGDHYSKLSVFGCKYRYKLDKPVERKLVRGAVFGGKLMVAPVLGSFALCAGAVAVSLGVFALPLYGGVKLYQRYQAKKRLTVTGTRFRSSLNQSDMGWVI</sequence>
<evidence type="ECO:0000256" key="2">
    <source>
        <dbReference type="ARBA" id="ARBA00012251"/>
    </source>
</evidence>
<dbReference type="InterPro" id="IPR047551">
    <property type="entry name" value="BRcat_RBR_RNF217"/>
</dbReference>
<comment type="catalytic activity">
    <reaction evidence="1">
        <text>[E2 ubiquitin-conjugating enzyme]-S-ubiquitinyl-L-cysteine + [acceptor protein]-L-lysine = [E2 ubiquitin-conjugating enzyme]-L-cysteine + [acceptor protein]-N(6)-ubiquitinyl-L-lysine.</text>
        <dbReference type="EC" id="2.3.2.31"/>
    </reaction>
</comment>
<evidence type="ECO:0000256" key="8">
    <source>
        <dbReference type="ARBA" id="ARBA00022833"/>
    </source>
</evidence>
<evidence type="ECO:0000256" key="4">
    <source>
        <dbReference type="ARBA" id="ARBA00022723"/>
    </source>
</evidence>
<dbReference type="InterPro" id="IPR044066">
    <property type="entry name" value="TRIAD_supradom"/>
</dbReference>
<evidence type="ECO:0000256" key="5">
    <source>
        <dbReference type="ARBA" id="ARBA00022737"/>
    </source>
</evidence>
<dbReference type="PROSITE" id="PS51873">
    <property type="entry name" value="TRIAD"/>
    <property type="match status" value="1"/>
</dbReference>
<protein>
    <recommendedName>
        <fullName evidence="2">RBR-type E3 ubiquitin transferase</fullName>
        <ecNumber evidence="2">2.3.2.31</ecNumber>
    </recommendedName>
</protein>
<evidence type="ECO:0000256" key="10">
    <source>
        <dbReference type="SAM" id="Phobius"/>
    </source>
</evidence>
<keyword evidence="4" id="KW-0479">Metal-binding</keyword>
<evidence type="ECO:0000256" key="7">
    <source>
        <dbReference type="ARBA" id="ARBA00022786"/>
    </source>
</evidence>
<keyword evidence="7" id="KW-0833">Ubl conjugation pathway</keyword>
<dbReference type="RefSeq" id="XP_022240242.1">
    <property type="nucleotide sequence ID" value="XM_022384534.1"/>
</dbReference>
<dbReference type="Proteomes" id="UP000694941">
    <property type="component" value="Unplaced"/>
</dbReference>
<keyword evidence="12" id="KW-1185">Reference proteome</keyword>
<gene>
    <name evidence="13 14" type="primary">LOC106458346</name>
</gene>
<evidence type="ECO:0000256" key="9">
    <source>
        <dbReference type="SAM" id="MobiDB-lite"/>
    </source>
</evidence>
<feature type="region of interest" description="Disordered" evidence="9">
    <location>
        <begin position="95"/>
        <end position="127"/>
    </location>
</feature>
<dbReference type="Gene3D" id="1.20.120.1750">
    <property type="match status" value="1"/>
</dbReference>
<evidence type="ECO:0000259" key="11">
    <source>
        <dbReference type="PROSITE" id="PS51873"/>
    </source>
</evidence>
<dbReference type="EC" id="2.3.2.31" evidence="2"/>
<dbReference type="Pfam" id="PF22191">
    <property type="entry name" value="IBR_1"/>
    <property type="match status" value="1"/>
</dbReference>
<evidence type="ECO:0000256" key="3">
    <source>
        <dbReference type="ARBA" id="ARBA00022679"/>
    </source>
</evidence>
<dbReference type="Pfam" id="PF01485">
    <property type="entry name" value="IBR"/>
    <property type="match status" value="1"/>
</dbReference>
<feature type="compositionally biased region" description="Low complexity" evidence="9">
    <location>
        <begin position="110"/>
        <end position="127"/>
    </location>
</feature>
<dbReference type="InterPro" id="IPR002867">
    <property type="entry name" value="IBR_dom"/>
</dbReference>
<dbReference type="PANTHER" id="PTHR11685">
    <property type="entry name" value="RBR FAMILY RING FINGER AND IBR DOMAIN-CONTAINING"/>
    <property type="match status" value="1"/>
</dbReference>
<keyword evidence="10" id="KW-0472">Membrane</keyword>
<name>A0ABM1S9D7_LIMPO</name>
<dbReference type="SUPFAM" id="SSF57850">
    <property type="entry name" value="RING/U-box"/>
    <property type="match status" value="3"/>
</dbReference>
<evidence type="ECO:0000256" key="1">
    <source>
        <dbReference type="ARBA" id="ARBA00001798"/>
    </source>
</evidence>
<feature type="domain" description="RING-type" evidence="11">
    <location>
        <begin position="225"/>
        <end position="441"/>
    </location>
</feature>
<evidence type="ECO:0000313" key="13">
    <source>
        <dbReference type="RefSeq" id="XP_013773308.1"/>
    </source>
</evidence>
<reference evidence="13 14" key="1">
    <citation type="submission" date="2025-05" db="UniProtKB">
        <authorList>
            <consortium name="RefSeq"/>
        </authorList>
    </citation>
    <scope>IDENTIFICATION</scope>
    <source>
        <tissue evidence="13 14">Muscle</tissue>
    </source>
</reference>
<dbReference type="CDD" id="cd20350">
    <property type="entry name" value="Rcat_RBR_RNF217"/>
    <property type="match status" value="1"/>
</dbReference>
<evidence type="ECO:0000256" key="6">
    <source>
        <dbReference type="ARBA" id="ARBA00022771"/>
    </source>
</evidence>
<keyword evidence="5" id="KW-0677">Repeat</keyword>
<dbReference type="GeneID" id="106458346"/>
<dbReference type="InterPro" id="IPR013083">
    <property type="entry name" value="Znf_RING/FYVE/PHD"/>
</dbReference>
<keyword evidence="8" id="KW-0862">Zinc</keyword>
<dbReference type="CDD" id="cd20342">
    <property type="entry name" value="BRcat_RBR_RNF217"/>
    <property type="match status" value="1"/>
</dbReference>
<feature type="transmembrane region" description="Helical" evidence="10">
    <location>
        <begin position="466"/>
        <end position="492"/>
    </location>
</feature>
<dbReference type="InterPro" id="IPR047552">
    <property type="entry name" value="Rcat_RBR_RNF217"/>
</dbReference>
<evidence type="ECO:0000313" key="14">
    <source>
        <dbReference type="RefSeq" id="XP_022240242.1"/>
    </source>
</evidence>
<dbReference type="RefSeq" id="XP_013773308.1">
    <property type="nucleotide sequence ID" value="XM_013917854.2"/>
</dbReference>
<organism evidence="12 14">
    <name type="scientific">Limulus polyphemus</name>
    <name type="common">Atlantic horseshoe crab</name>
    <dbReference type="NCBI Taxonomy" id="6850"/>
    <lineage>
        <taxon>Eukaryota</taxon>
        <taxon>Metazoa</taxon>
        <taxon>Ecdysozoa</taxon>
        <taxon>Arthropoda</taxon>
        <taxon>Chelicerata</taxon>
        <taxon>Merostomata</taxon>
        <taxon>Xiphosura</taxon>
        <taxon>Limulidae</taxon>
        <taxon>Limulus</taxon>
    </lineage>
</organism>
<accession>A0ABM1S9D7</accession>
<keyword evidence="3" id="KW-0808">Transferase</keyword>